<keyword evidence="2" id="KW-1185">Reference proteome</keyword>
<accession>A0ACC1RZ83</accession>
<reference evidence="1" key="1">
    <citation type="submission" date="2022-08" db="EMBL/GenBank/DDBJ databases">
        <title>Genome Sequence of Fusarium decemcellulare.</title>
        <authorList>
            <person name="Buettner E."/>
        </authorList>
    </citation>
    <scope>NUCLEOTIDE SEQUENCE</scope>
    <source>
        <strain evidence="1">Babe19</strain>
    </source>
</reference>
<organism evidence="1 2">
    <name type="scientific">Fusarium decemcellulare</name>
    <dbReference type="NCBI Taxonomy" id="57161"/>
    <lineage>
        <taxon>Eukaryota</taxon>
        <taxon>Fungi</taxon>
        <taxon>Dikarya</taxon>
        <taxon>Ascomycota</taxon>
        <taxon>Pezizomycotina</taxon>
        <taxon>Sordariomycetes</taxon>
        <taxon>Hypocreomycetidae</taxon>
        <taxon>Hypocreales</taxon>
        <taxon>Nectriaceae</taxon>
        <taxon>Fusarium</taxon>
        <taxon>Fusarium decemcellulare species complex</taxon>
    </lineage>
</organism>
<dbReference type="EMBL" id="JANRMS010001370">
    <property type="protein sequence ID" value="KAJ3528758.1"/>
    <property type="molecule type" value="Genomic_DNA"/>
</dbReference>
<comment type="caution">
    <text evidence="1">The sequence shown here is derived from an EMBL/GenBank/DDBJ whole genome shotgun (WGS) entry which is preliminary data.</text>
</comment>
<sequence length="788" mass="89996">MVLVTTDDDDSVLQLDIEPALGDGNQDDLSHGGLFSWFRARMVAFAGLLLLPSFIRDLVEAKLALQTSCEAHHYEIVGRRRRDTEFLDAMRGIAALCVFFEHFLLPFWGNIFYSYGGHKDTSIFQLPIVRLLYSGSPMVCIFLVISGTAFSLKLARLMEKGDWDLLYRTIESMILRRGIRLLVPSLLVSFTLMLMAHMHLCDIQSAVPYEGPPELLEEFWMKQPQFLPSIWHQVREWSDFTVAKVLIPSTWRGTTTGRDYGDLEHVEYGSQLWTVAVEYWSSILLFATLLGTARLRPAWRLSLFAVLFAFSFWISRWDFALFLYGSILASTPAFQMKMLPSTRTIPSTCFCISLLLFGLHLASFPELGGANTPGFAWLCLVSSNSRFWQSIGAALTVATVGNIKAVRRILSCSLLLYFGRISYALYLVHIPLLLTLGWRLVPKIWELTGRQTNVEECAGLAVSFFILLCLLVWMADLICRFVDEPCVLFARRFNVGGVMNKLTQLIGMAAIFPTLGYRRTNQHSYDDESLLDEDGLANGVSEKKTLLGSTWPQSSWLRYMLYMLLLVLYSFALVTYVPRRCSDTECGKQVSIWSPMNEAIEYFESDLNTEFDHQTQYRGPPTPELETAWDKLWRFDPVPFPANKLPLVNRSGGMLNDEKLARLGDGGKEAPVAANFEVFHQLHCLNYIRQYTWRDWYFRHPDKVIIPLDMLASDVSARMHADHCIDHLRTSLMCHGDTTPFFTIIDPSQPLGARGDFSAHHKCRDFERNQSWTKENSEKFHAFKEDVE</sequence>
<protein>
    <submittedName>
        <fullName evidence="1">Uncharacterized protein</fullName>
    </submittedName>
</protein>
<name>A0ACC1RZ83_9HYPO</name>
<gene>
    <name evidence="1" type="ORF">NM208_g10061</name>
</gene>
<proteinExistence type="predicted"/>
<evidence type="ECO:0000313" key="2">
    <source>
        <dbReference type="Proteomes" id="UP001148629"/>
    </source>
</evidence>
<evidence type="ECO:0000313" key="1">
    <source>
        <dbReference type="EMBL" id="KAJ3528758.1"/>
    </source>
</evidence>
<dbReference type="Proteomes" id="UP001148629">
    <property type="component" value="Unassembled WGS sequence"/>
</dbReference>